<keyword evidence="11" id="KW-1185">Reference proteome</keyword>
<feature type="transmembrane region" description="Helical" evidence="8">
    <location>
        <begin position="397"/>
        <end position="421"/>
    </location>
</feature>
<evidence type="ECO:0000256" key="4">
    <source>
        <dbReference type="ARBA" id="ARBA00015388"/>
    </source>
</evidence>
<comment type="subcellular location">
    <subcellularLocation>
        <location evidence="8">Cell membrane</location>
        <topology evidence="8">Multi-pass membrane protein</topology>
    </subcellularLocation>
    <subcellularLocation>
        <location evidence="2">Membrane</location>
        <topology evidence="2">Multi-pass membrane protein</topology>
    </subcellularLocation>
</comment>
<comment type="caution">
    <text evidence="10">The sequence shown here is derived from an EMBL/GenBank/DDBJ whole genome shotgun (WGS) entry which is preliminary data.</text>
</comment>
<dbReference type="InterPro" id="IPR007603">
    <property type="entry name" value="Choline_transptr-like"/>
</dbReference>
<feature type="region of interest" description="Disordered" evidence="9">
    <location>
        <begin position="1"/>
        <end position="53"/>
    </location>
</feature>
<dbReference type="AlphaFoldDB" id="A0AAW0E0V0"/>
<accession>A0AAW0E0V0</accession>
<feature type="transmembrane region" description="Helical" evidence="8">
    <location>
        <begin position="118"/>
        <end position="138"/>
    </location>
</feature>
<feature type="transmembrane region" description="Helical" evidence="8">
    <location>
        <begin position="441"/>
        <end position="468"/>
    </location>
</feature>
<dbReference type="PANTHER" id="PTHR12385">
    <property type="entry name" value="CHOLINE TRANSPORTER-LIKE (SLC FAMILY 44)"/>
    <property type="match status" value="1"/>
</dbReference>
<dbReference type="Proteomes" id="UP001362999">
    <property type="component" value="Unassembled WGS sequence"/>
</dbReference>
<dbReference type="Pfam" id="PF04515">
    <property type="entry name" value="Choline_transpo"/>
    <property type="match status" value="1"/>
</dbReference>
<evidence type="ECO:0000256" key="8">
    <source>
        <dbReference type="RuleBase" id="RU368066"/>
    </source>
</evidence>
<feature type="transmembrane region" description="Helical" evidence="8">
    <location>
        <begin position="194"/>
        <end position="217"/>
    </location>
</feature>
<sequence length="497" mass="53838">MSWQQQPQQPYYNNNQYQSNPYQPGAPPGPSPEYATQYAPPPPQPFYNDTKSPYENDRFKPKKRINDPIILVLFILQFAGFVVVSAISISSWVKDGGLGGGLGKGNTGTSVSLNQHTVYLLLLVTAAALLLSSVYLILEFTSLRFFVLYSTSHPVFTVIALFSVLSYFGFRSRIPLASLLLQVVIDVSKHHKSVYVVAFLALIVQALLAVWFTFAAIATYEKWTPGNPSCATTSCSSGKVAGLIFFLTFSFLWTSQVIGNVALATLAGGPYGCWYYFGPRGEGDMPKHPTLSSFGRASTLSLGSIAFGSLIVALLELLKMILHAAQNNANADGHPVEACLACCAACFVGIIESLVEYFNRYAYIEIALYGKPYIKAAKDTWRLLADRGVSAIVNDSLVGMTLTWGAYAVGLLSSLFAYLYLRITAPSYNADGNYTAPVLLFAFLIGLQCSLTLSSAIEAGVSTIFVGLGEDPQILAIRAPALFGLIAQTYPDVVRGV</sequence>
<evidence type="ECO:0000313" key="10">
    <source>
        <dbReference type="EMBL" id="KAK7057181.1"/>
    </source>
</evidence>
<keyword evidence="7 8" id="KW-0472">Membrane</keyword>
<feature type="compositionally biased region" description="Low complexity" evidence="9">
    <location>
        <begin position="1"/>
        <end position="23"/>
    </location>
</feature>
<evidence type="ECO:0000256" key="9">
    <source>
        <dbReference type="SAM" id="MobiDB-lite"/>
    </source>
</evidence>
<gene>
    <name evidence="10" type="ORF">R3P38DRAFT_3384649</name>
</gene>
<dbReference type="EMBL" id="JAWWNJ010000004">
    <property type="protein sequence ID" value="KAK7057181.1"/>
    <property type="molecule type" value="Genomic_DNA"/>
</dbReference>
<evidence type="ECO:0000313" key="11">
    <source>
        <dbReference type="Proteomes" id="UP001362999"/>
    </source>
</evidence>
<dbReference type="GO" id="GO:0022857">
    <property type="term" value="F:transmembrane transporter activity"/>
    <property type="evidence" value="ECO:0007669"/>
    <property type="project" value="UniProtKB-UniRule"/>
</dbReference>
<comment type="function">
    <text evidence="1 8">Probably involved in transport through the plasma membrane.</text>
</comment>
<name>A0AAW0E0V0_9AGAR</name>
<evidence type="ECO:0000256" key="7">
    <source>
        <dbReference type="ARBA" id="ARBA00023136"/>
    </source>
</evidence>
<organism evidence="10 11">
    <name type="scientific">Favolaschia claudopus</name>
    <dbReference type="NCBI Taxonomy" id="2862362"/>
    <lineage>
        <taxon>Eukaryota</taxon>
        <taxon>Fungi</taxon>
        <taxon>Dikarya</taxon>
        <taxon>Basidiomycota</taxon>
        <taxon>Agaricomycotina</taxon>
        <taxon>Agaricomycetes</taxon>
        <taxon>Agaricomycetidae</taxon>
        <taxon>Agaricales</taxon>
        <taxon>Marasmiineae</taxon>
        <taxon>Mycenaceae</taxon>
        <taxon>Favolaschia</taxon>
    </lineage>
</organism>
<keyword evidence="5 8" id="KW-0812">Transmembrane</keyword>
<feature type="transmembrane region" description="Helical" evidence="8">
    <location>
        <begin position="69"/>
        <end position="93"/>
    </location>
</feature>
<feature type="transmembrane region" description="Helical" evidence="8">
    <location>
        <begin position="261"/>
        <end position="277"/>
    </location>
</feature>
<proteinExistence type="inferred from homology"/>
<reference evidence="10 11" key="1">
    <citation type="journal article" date="2024" name="J Genomics">
        <title>Draft genome sequencing and assembly of Favolaschia claudopus CIRM-BRFM 2984 isolated from oak limbs.</title>
        <authorList>
            <person name="Navarro D."/>
            <person name="Drula E."/>
            <person name="Chaduli D."/>
            <person name="Cazenave R."/>
            <person name="Ahrendt S."/>
            <person name="Wang J."/>
            <person name="Lipzen A."/>
            <person name="Daum C."/>
            <person name="Barry K."/>
            <person name="Grigoriev I.V."/>
            <person name="Favel A."/>
            <person name="Rosso M.N."/>
            <person name="Martin F."/>
        </authorList>
    </citation>
    <scope>NUCLEOTIDE SEQUENCE [LARGE SCALE GENOMIC DNA]</scope>
    <source>
        <strain evidence="10 11">CIRM-BRFM 2984</strain>
    </source>
</reference>
<feature type="transmembrane region" description="Helical" evidence="8">
    <location>
        <begin position="237"/>
        <end position="254"/>
    </location>
</feature>
<evidence type="ECO:0000256" key="2">
    <source>
        <dbReference type="ARBA" id="ARBA00004141"/>
    </source>
</evidence>
<protein>
    <recommendedName>
        <fullName evidence="4 8">Protein PNS1</fullName>
    </recommendedName>
</protein>
<comment type="similarity">
    <text evidence="3 8">Belongs to the CTL (choline transporter-like) family.</text>
</comment>
<keyword evidence="6 8" id="KW-1133">Transmembrane helix</keyword>
<feature type="transmembrane region" description="Helical" evidence="8">
    <location>
        <begin position="145"/>
        <end position="164"/>
    </location>
</feature>
<dbReference type="PANTHER" id="PTHR12385:SF4">
    <property type="entry name" value="PROTEIN PNS1"/>
    <property type="match status" value="1"/>
</dbReference>
<evidence type="ECO:0000256" key="5">
    <source>
        <dbReference type="ARBA" id="ARBA00022692"/>
    </source>
</evidence>
<evidence type="ECO:0000256" key="3">
    <source>
        <dbReference type="ARBA" id="ARBA00007168"/>
    </source>
</evidence>
<evidence type="ECO:0000256" key="6">
    <source>
        <dbReference type="ARBA" id="ARBA00022989"/>
    </source>
</evidence>
<evidence type="ECO:0000256" key="1">
    <source>
        <dbReference type="ARBA" id="ARBA00002957"/>
    </source>
</evidence>
<feature type="transmembrane region" description="Helical" evidence="8">
    <location>
        <begin position="297"/>
        <end position="318"/>
    </location>
</feature>
<dbReference type="GO" id="GO:0005886">
    <property type="term" value="C:plasma membrane"/>
    <property type="evidence" value="ECO:0007669"/>
    <property type="project" value="UniProtKB-SubCell"/>
</dbReference>